<keyword evidence="2" id="KW-0238">DNA-binding</keyword>
<sequence>MSDADGADQAEAALRALENARVERERLGELGRWSEADEVALSTLRDVLSVASPDIIGPDLGGLVYVAGSPRKGSHARARHGVPVPAERLTATCAMLLANRGRDPESVVEMATKALASFNWRDVGTLWYSVLSLAYADEGEAARRFLDHAMARSGWAASTAIPALRARVAGLGGAPATAVQILEDLVAPGSQDQFTEVAVAWSVEALVDLGDLDRADDLLRKHGFNHSLDRVTDTAEVLAARGALHHAAGRTQLAYEDFTACGRELARWGVVNPAIIPWRSQAALCAAAMGREALALSLTQEELAHARRWGTPRAIGTALRAASLVSMGDQRLAGMREAVGLLARSGAKGTLIRAQYELGVRSILEGQHEDGCAALRDARETAGSVGNQVWTGRVDDALGHWAGIAEQDRRLTPQERKIANLARAGLSNKEIAGRAGVSSSTVEFHLSNVYRKLEVSGRSGLRSIMVAVL</sequence>
<evidence type="ECO:0000256" key="2">
    <source>
        <dbReference type="ARBA" id="ARBA00023125"/>
    </source>
</evidence>
<dbReference type="EMBL" id="BNAY01000007">
    <property type="protein sequence ID" value="GHH28263.1"/>
    <property type="molecule type" value="Genomic_DNA"/>
</dbReference>
<dbReference type="InterPro" id="IPR000792">
    <property type="entry name" value="Tscrpt_reg_LuxR_C"/>
</dbReference>
<dbReference type="InterPro" id="IPR036388">
    <property type="entry name" value="WH-like_DNA-bd_sf"/>
</dbReference>
<evidence type="ECO:0000259" key="4">
    <source>
        <dbReference type="PROSITE" id="PS50043"/>
    </source>
</evidence>
<feature type="domain" description="HTH luxR-type" evidence="4">
    <location>
        <begin position="404"/>
        <end position="469"/>
    </location>
</feature>
<dbReference type="PANTHER" id="PTHR44688:SF16">
    <property type="entry name" value="DNA-BINDING TRANSCRIPTIONAL ACTIVATOR DEVR_DOSR"/>
    <property type="match status" value="1"/>
</dbReference>
<dbReference type="PROSITE" id="PS50043">
    <property type="entry name" value="HTH_LUXR_2"/>
    <property type="match status" value="1"/>
</dbReference>
<dbReference type="Pfam" id="PF00196">
    <property type="entry name" value="GerE"/>
    <property type="match status" value="1"/>
</dbReference>
<reference evidence="6" key="1">
    <citation type="journal article" date="2019" name="Int. J. Syst. Evol. Microbiol.">
        <title>The Global Catalogue of Microorganisms (GCM) 10K type strain sequencing project: providing services to taxonomists for standard genome sequencing and annotation.</title>
        <authorList>
            <consortium name="The Broad Institute Genomics Platform"/>
            <consortium name="The Broad Institute Genome Sequencing Center for Infectious Disease"/>
            <person name="Wu L."/>
            <person name="Ma J."/>
        </authorList>
    </citation>
    <scope>NUCLEOTIDE SEQUENCE [LARGE SCALE GENOMIC DNA]</scope>
    <source>
        <strain evidence="6">CGMCC 4.7683</strain>
    </source>
</reference>
<dbReference type="CDD" id="cd06170">
    <property type="entry name" value="LuxR_C_like"/>
    <property type="match status" value="1"/>
</dbReference>
<evidence type="ECO:0000313" key="6">
    <source>
        <dbReference type="Proteomes" id="UP000635387"/>
    </source>
</evidence>
<dbReference type="PRINTS" id="PR00038">
    <property type="entry name" value="HTHLUXR"/>
</dbReference>
<protein>
    <recommendedName>
        <fullName evidence="4">HTH luxR-type domain-containing protein</fullName>
    </recommendedName>
</protein>
<keyword evidence="6" id="KW-1185">Reference proteome</keyword>
<name>A0ABQ3LWZ5_9PSEU</name>
<dbReference type="Gene3D" id="1.10.10.10">
    <property type="entry name" value="Winged helix-like DNA-binding domain superfamily/Winged helix DNA-binding domain"/>
    <property type="match status" value="1"/>
</dbReference>
<dbReference type="RefSeq" id="WP_191257640.1">
    <property type="nucleotide sequence ID" value="NZ_BNAY01000007.1"/>
</dbReference>
<accession>A0ABQ3LWZ5</accession>
<organism evidence="5 6">
    <name type="scientific">Amycolatopsis oliviviridis</name>
    <dbReference type="NCBI Taxonomy" id="1471590"/>
    <lineage>
        <taxon>Bacteria</taxon>
        <taxon>Bacillati</taxon>
        <taxon>Actinomycetota</taxon>
        <taxon>Actinomycetes</taxon>
        <taxon>Pseudonocardiales</taxon>
        <taxon>Pseudonocardiaceae</taxon>
        <taxon>Amycolatopsis</taxon>
    </lineage>
</organism>
<dbReference type="SMART" id="SM00421">
    <property type="entry name" value="HTH_LUXR"/>
    <property type="match status" value="1"/>
</dbReference>
<dbReference type="Proteomes" id="UP000635387">
    <property type="component" value="Unassembled WGS sequence"/>
</dbReference>
<dbReference type="InterPro" id="IPR016032">
    <property type="entry name" value="Sig_transdc_resp-reg_C-effctor"/>
</dbReference>
<evidence type="ECO:0000256" key="1">
    <source>
        <dbReference type="ARBA" id="ARBA00023015"/>
    </source>
</evidence>
<proteinExistence type="predicted"/>
<evidence type="ECO:0000256" key="3">
    <source>
        <dbReference type="ARBA" id="ARBA00023163"/>
    </source>
</evidence>
<gene>
    <name evidence="5" type="ORF">GCM10017790_58810</name>
</gene>
<keyword evidence="3" id="KW-0804">Transcription</keyword>
<comment type="caution">
    <text evidence="5">The sequence shown here is derived from an EMBL/GenBank/DDBJ whole genome shotgun (WGS) entry which is preliminary data.</text>
</comment>
<evidence type="ECO:0000313" key="5">
    <source>
        <dbReference type="EMBL" id="GHH28263.1"/>
    </source>
</evidence>
<keyword evidence="1" id="KW-0805">Transcription regulation</keyword>
<dbReference type="PANTHER" id="PTHR44688">
    <property type="entry name" value="DNA-BINDING TRANSCRIPTIONAL ACTIVATOR DEVR_DOSR"/>
    <property type="match status" value="1"/>
</dbReference>
<dbReference type="SUPFAM" id="SSF46894">
    <property type="entry name" value="C-terminal effector domain of the bipartite response regulators"/>
    <property type="match status" value="1"/>
</dbReference>